<dbReference type="PANTHER" id="PTHR15228:SF25">
    <property type="entry name" value="F-BAR DOMAIN-CONTAINING PROTEIN"/>
    <property type="match status" value="1"/>
</dbReference>
<sequence>MKNQHNQTSSSSSHLPPILPQRSVSTAAAPVSSYFKESSDEFSSLSSSISRSKIDLSTAAKSHKLHKVPKVPTRCSHCDSYTFFQTIQCVECFMCWHKDCLKYTNLPCETTFNAVSAAGPSSINSSLTRRMSIFGVDLSTHLQNSKTDIPGVVAICIEELEKRGLSSLFKSRLTDKRMTAFVKNPKEYRQIRHYKCKGVIIILIRSRHCRHFDPKSNNFEKSNALLNTRILPTVNRIKFGFQANIFFQACFMANLKKRMGLYRVCGVKTKTEELCQQFENNSVADLSDIPSSNIASVIKLYLRQLPEPLFTHQLFADFMKIGEKLSDDRLSSFSDYYPDISLKLIIKKLPQVNYNLAKVLLLHLNRVTWFEKENQMSGTNLGIVFGPTLLWKKDGLNLVDLPLQNKVVETAIVYAYEIFDVNDVEDLKRFNLTRNPTVKDKHRSSRSLRLSHPLALNFEGTCSPEERASLASTMAEKLRRNKTVTPDLLKACTAYNLNICDLKIRKKSEDSHQSTASSKESVGTGPGIVDLNDQKPLLKASFRRKQAAVPAVAVSVAAENNGSKAAAAYCNEVAPEIDITGVASEMRRRSAISNTGSQDSDSGN</sequence>
<keyword evidence="3" id="KW-0862">Zinc</keyword>
<dbReference type="SUPFAM" id="SSF57889">
    <property type="entry name" value="Cysteine-rich domain"/>
    <property type="match status" value="1"/>
</dbReference>
<keyword evidence="1" id="KW-0343">GTPase activation</keyword>
<dbReference type="PANTHER" id="PTHR15228">
    <property type="entry name" value="SPERMATHECAL PHYSIOLOGY VARIANT"/>
    <property type="match status" value="1"/>
</dbReference>
<dbReference type="InterPro" id="IPR000198">
    <property type="entry name" value="RhoGAP_dom"/>
</dbReference>
<organism evidence="7 8">
    <name type="scientific">Romanomermis culicivorax</name>
    <name type="common">Nematode worm</name>
    <dbReference type="NCBI Taxonomy" id="13658"/>
    <lineage>
        <taxon>Eukaryota</taxon>
        <taxon>Metazoa</taxon>
        <taxon>Ecdysozoa</taxon>
        <taxon>Nematoda</taxon>
        <taxon>Enoplea</taxon>
        <taxon>Dorylaimia</taxon>
        <taxon>Mermithida</taxon>
        <taxon>Mermithoidea</taxon>
        <taxon>Mermithidae</taxon>
        <taxon>Romanomermis</taxon>
    </lineage>
</organism>
<keyword evidence="2" id="KW-0479">Metal-binding</keyword>
<accession>A0A915LCW4</accession>
<evidence type="ECO:0000256" key="4">
    <source>
        <dbReference type="SAM" id="MobiDB-lite"/>
    </source>
</evidence>
<evidence type="ECO:0000256" key="1">
    <source>
        <dbReference type="ARBA" id="ARBA00022468"/>
    </source>
</evidence>
<dbReference type="GO" id="GO:0046872">
    <property type="term" value="F:metal ion binding"/>
    <property type="evidence" value="ECO:0007669"/>
    <property type="project" value="UniProtKB-KW"/>
</dbReference>
<evidence type="ECO:0000256" key="3">
    <source>
        <dbReference type="ARBA" id="ARBA00022833"/>
    </source>
</evidence>
<evidence type="ECO:0000256" key="2">
    <source>
        <dbReference type="ARBA" id="ARBA00022723"/>
    </source>
</evidence>
<keyword evidence="7" id="KW-1185">Reference proteome</keyword>
<feature type="domain" description="Phorbol-ester/DAG-type" evidence="5">
    <location>
        <begin position="62"/>
        <end position="108"/>
    </location>
</feature>
<dbReference type="GO" id="GO:0007165">
    <property type="term" value="P:signal transduction"/>
    <property type="evidence" value="ECO:0007669"/>
    <property type="project" value="InterPro"/>
</dbReference>
<dbReference type="InterPro" id="IPR046349">
    <property type="entry name" value="C1-like_sf"/>
</dbReference>
<dbReference type="WBParaSite" id="nRc.2.0.1.t48178-RA">
    <property type="protein sequence ID" value="nRc.2.0.1.t48178-RA"/>
    <property type="gene ID" value="nRc.2.0.1.g48178"/>
</dbReference>
<feature type="domain" description="Rho-GAP" evidence="6">
    <location>
        <begin position="224"/>
        <end position="419"/>
    </location>
</feature>
<evidence type="ECO:0000259" key="6">
    <source>
        <dbReference type="PROSITE" id="PS50238"/>
    </source>
</evidence>
<protein>
    <submittedName>
        <fullName evidence="8">Uncharacterized protein</fullName>
    </submittedName>
</protein>
<dbReference type="GO" id="GO:0051056">
    <property type="term" value="P:regulation of small GTPase mediated signal transduction"/>
    <property type="evidence" value="ECO:0007669"/>
    <property type="project" value="UniProtKB-ARBA"/>
</dbReference>
<dbReference type="Gene3D" id="1.10.555.10">
    <property type="entry name" value="Rho GTPase activation protein"/>
    <property type="match status" value="2"/>
</dbReference>
<dbReference type="InterPro" id="IPR051025">
    <property type="entry name" value="RhoGAP"/>
</dbReference>
<dbReference type="PROSITE" id="PS50238">
    <property type="entry name" value="RHOGAP"/>
    <property type="match status" value="1"/>
</dbReference>
<evidence type="ECO:0000259" key="5">
    <source>
        <dbReference type="PROSITE" id="PS50081"/>
    </source>
</evidence>
<dbReference type="InterPro" id="IPR002219">
    <property type="entry name" value="PKC_DAG/PE"/>
</dbReference>
<dbReference type="SUPFAM" id="SSF48350">
    <property type="entry name" value="GTPase activation domain, GAP"/>
    <property type="match status" value="2"/>
</dbReference>
<dbReference type="PROSITE" id="PS50081">
    <property type="entry name" value="ZF_DAG_PE_2"/>
    <property type="match status" value="1"/>
</dbReference>
<dbReference type="SMART" id="SM00324">
    <property type="entry name" value="RhoGAP"/>
    <property type="match status" value="1"/>
</dbReference>
<dbReference type="Pfam" id="PF00620">
    <property type="entry name" value="RhoGAP"/>
    <property type="match status" value="1"/>
</dbReference>
<evidence type="ECO:0000313" key="8">
    <source>
        <dbReference type="WBParaSite" id="nRc.2.0.1.t48178-RA"/>
    </source>
</evidence>
<reference evidence="8" key="1">
    <citation type="submission" date="2022-11" db="UniProtKB">
        <authorList>
            <consortium name="WormBaseParasite"/>
        </authorList>
    </citation>
    <scope>IDENTIFICATION</scope>
</reference>
<dbReference type="InterPro" id="IPR008936">
    <property type="entry name" value="Rho_GTPase_activation_prot"/>
</dbReference>
<feature type="region of interest" description="Disordered" evidence="4">
    <location>
        <begin position="508"/>
        <end position="530"/>
    </location>
</feature>
<dbReference type="AlphaFoldDB" id="A0A915LCW4"/>
<proteinExistence type="predicted"/>
<name>A0A915LCW4_ROMCU</name>
<feature type="region of interest" description="Disordered" evidence="4">
    <location>
        <begin position="1"/>
        <end position="24"/>
    </location>
</feature>
<dbReference type="GO" id="GO:0005096">
    <property type="term" value="F:GTPase activator activity"/>
    <property type="evidence" value="ECO:0007669"/>
    <property type="project" value="UniProtKB-KW"/>
</dbReference>
<evidence type="ECO:0000313" key="7">
    <source>
        <dbReference type="Proteomes" id="UP000887565"/>
    </source>
</evidence>
<dbReference type="Proteomes" id="UP000887565">
    <property type="component" value="Unplaced"/>
</dbReference>